<keyword evidence="7" id="KW-0812">Transmembrane</keyword>
<evidence type="ECO:0000256" key="2">
    <source>
        <dbReference type="ARBA" id="ARBA00022475"/>
    </source>
</evidence>
<protein>
    <submittedName>
        <fullName evidence="10">4Fe-4S binding protein</fullName>
    </submittedName>
</protein>
<evidence type="ECO:0000313" key="11">
    <source>
        <dbReference type="Proteomes" id="UP000320404"/>
    </source>
</evidence>
<dbReference type="GO" id="GO:0046872">
    <property type="term" value="F:metal ion binding"/>
    <property type="evidence" value="ECO:0007669"/>
    <property type="project" value="UniProtKB-KW"/>
</dbReference>
<keyword evidence="2" id="KW-1003">Cell membrane</keyword>
<organism evidence="10 11">
    <name type="scientific">OM182 bacterium</name>
    <dbReference type="NCBI Taxonomy" id="2510334"/>
    <lineage>
        <taxon>Bacteria</taxon>
        <taxon>Pseudomonadati</taxon>
        <taxon>Pseudomonadota</taxon>
        <taxon>Gammaproteobacteria</taxon>
        <taxon>OMG group</taxon>
        <taxon>OM182 clade</taxon>
    </lineage>
</organism>
<feature type="transmembrane region" description="Helical" evidence="7">
    <location>
        <begin position="557"/>
        <end position="580"/>
    </location>
</feature>
<feature type="transmembrane region" description="Helical" evidence="7">
    <location>
        <begin position="432"/>
        <end position="452"/>
    </location>
</feature>
<evidence type="ECO:0000256" key="1">
    <source>
        <dbReference type="ARBA" id="ARBA00004236"/>
    </source>
</evidence>
<gene>
    <name evidence="10" type="ORF">EVA69_01960</name>
</gene>
<dbReference type="SMART" id="SM00900">
    <property type="entry name" value="FMN_bind"/>
    <property type="match status" value="1"/>
</dbReference>
<dbReference type="GO" id="GO:0010181">
    <property type="term" value="F:FMN binding"/>
    <property type="evidence" value="ECO:0007669"/>
    <property type="project" value="InterPro"/>
</dbReference>
<keyword evidence="8" id="KW-0732">Signal</keyword>
<evidence type="ECO:0000256" key="4">
    <source>
        <dbReference type="ARBA" id="ARBA00023004"/>
    </source>
</evidence>
<evidence type="ECO:0000256" key="6">
    <source>
        <dbReference type="ARBA" id="ARBA00023136"/>
    </source>
</evidence>
<reference evidence="10 11" key="1">
    <citation type="submission" date="2019-02" db="EMBL/GenBank/DDBJ databases">
        <title>Prokaryotic population dynamics and viral predation in marine succession experiment using metagenomics: the confinement effect.</title>
        <authorList>
            <person name="Haro-Moreno J.M."/>
            <person name="Rodriguez-Valera F."/>
            <person name="Lopez-Perez M."/>
        </authorList>
    </citation>
    <scope>NUCLEOTIDE SEQUENCE [LARGE SCALE GENOMIC DNA]</scope>
    <source>
        <strain evidence="10">MED-G158</strain>
    </source>
</reference>
<evidence type="ECO:0000256" key="5">
    <source>
        <dbReference type="ARBA" id="ARBA00023014"/>
    </source>
</evidence>
<dbReference type="Pfam" id="PF04205">
    <property type="entry name" value="FMN_bind"/>
    <property type="match status" value="1"/>
</dbReference>
<dbReference type="Proteomes" id="UP000320404">
    <property type="component" value="Unassembled WGS sequence"/>
</dbReference>
<evidence type="ECO:0000256" key="3">
    <source>
        <dbReference type="ARBA" id="ARBA00022723"/>
    </source>
</evidence>
<dbReference type="AlphaFoldDB" id="A0A520S4J0"/>
<feature type="transmembrane region" description="Helical" evidence="7">
    <location>
        <begin position="406"/>
        <end position="425"/>
    </location>
</feature>
<comment type="subcellular location">
    <subcellularLocation>
        <location evidence="1">Cell membrane</location>
    </subcellularLocation>
</comment>
<evidence type="ECO:0000256" key="8">
    <source>
        <dbReference type="SAM" id="SignalP"/>
    </source>
</evidence>
<accession>A0A520S4J0</accession>
<dbReference type="GO" id="GO:0005886">
    <property type="term" value="C:plasma membrane"/>
    <property type="evidence" value="ECO:0007669"/>
    <property type="project" value="UniProtKB-SubCell"/>
</dbReference>
<dbReference type="Pfam" id="PF12801">
    <property type="entry name" value="Fer4_5"/>
    <property type="match status" value="2"/>
</dbReference>
<feature type="transmembrane region" description="Helical" evidence="7">
    <location>
        <begin position="529"/>
        <end position="551"/>
    </location>
</feature>
<dbReference type="GO" id="GO:0051536">
    <property type="term" value="F:iron-sulfur cluster binding"/>
    <property type="evidence" value="ECO:0007669"/>
    <property type="project" value="UniProtKB-KW"/>
</dbReference>
<keyword evidence="3" id="KW-0479">Metal-binding</keyword>
<feature type="transmembrane region" description="Helical" evidence="7">
    <location>
        <begin position="464"/>
        <end position="486"/>
    </location>
</feature>
<name>A0A520S4J0_9GAMM</name>
<evidence type="ECO:0000256" key="7">
    <source>
        <dbReference type="SAM" id="Phobius"/>
    </source>
</evidence>
<keyword evidence="4" id="KW-0408">Iron</keyword>
<keyword evidence="6 7" id="KW-0472">Membrane</keyword>
<comment type="caution">
    <text evidence="10">The sequence shown here is derived from an EMBL/GenBank/DDBJ whole genome shotgun (WGS) entry which is preliminary data.</text>
</comment>
<keyword evidence="7" id="KW-1133">Transmembrane helix</keyword>
<dbReference type="PANTHER" id="PTHR30224:SF4">
    <property type="entry name" value="ELECTRON TRANSPORT PROTEIN YCCM-RELATED"/>
    <property type="match status" value="1"/>
</dbReference>
<keyword evidence="5" id="KW-0411">Iron-sulfur</keyword>
<feature type="domain" description="4Fe-4S ferredoxin-type" evidence="9">
    <location>
        <begin position="602"/>
        <end position="632"/>
    </location>
</feature>
<evidence type="ECO:0000313" key="10">
    <source>
        <dbReference type="EMBL" id="RZO77373.1"/>
    </source>
</evidence>
<sequence>MTRRIHSLLLLACLLVLNTGIAPRAAAQSSEPVPTPFSTNVQTEWLHEVLPLAETFGDKQSEPAAWPGYRTNPQSRQRELIGYAFHSADVPPVEPGYSAPIDMLVGVDADFKLTGVKILDYEETYLRIKGDFLAQPDLLRQFRNKSISDEFQIDQDIDGIAGSTVSVFAIARGARNAARQIAEAYLDYDPGDPVREARGARTKELMSGSSWEEMLSSGMVQQLQIPLEDGNKLLLSFSYIGVPGLGDFWVGNEKYAMAERAASVYLGGHEIVLVAIGGSAADRFQYYQLQVVQENSDALNWFRRFTTDSYVPMGAAETGLLAEQAALVGAIVLPQTVDVTQPFTLAYRHLNTTERFTIDIQLTGLALQLAQGEDVLSAAEIESILRAENSWLNQLIQDPSWGVTPWSDVAALLLILASAMTAFLRKSEQLRWITLTITVAYLGFFDGGFISVSHIVNTIKLGPAFLASGLPLLLFAAFTIVTTLLWGRIFCSSLCPFGAVQDFITRFGPKLWRRQVSQSVHDKAIYIKYLILVLIIGTAALAPQVSIFQYFEPFGTLFFVNGTLILWVILIAILAACFIVPRFYCRYACPLGAALGVVSLVSPLRIKRVPQCDVCIVCERACPTGAIRGEKIDFKECVRCDICEIKLIEQKGSCRHSMEHIIASTNTASSNTA</sequence>
<dbReference type="InterPro" id="IPR017896">
    <property type="entry name" value="4Fe4S_Fe-S-bd"/>
</dbReference>
<dbReference type="InterPro" id="IPR017900">
    <property type="entry name" value="4Fe4S_Fe_S_CS"/>
</dbReference>
<feature type="signal peptide" evidence="8">
    <location>
        <begin position="1"/>
        <end position="27"/>
    </location>
</feature>
<dbReference type="PROSITE" id="PS51379">
    <property type="entry name" value="4FE4S_FER_2"/>
    <property type="match status" value="1"/>
</dbReference>
<dbReference type="SUPFAM" id="SSF54862">
    <property type="entry name" value="4Fe-4S ferredoxins"/>
    <property type="match status" value="1"/>
</dbReference>
<feature type="chain" id="PRO_5021816978" evidence="8">
    <location>
        <begin position="28"/>
        <end position="673"/>
    </location>
</feature>
<dbReference type="InterPro" id="IPR052378">
    <property type="entry name" value="NosR_regulator"/>
</dbReference>
<dbReference type="PANTHER" id="PTHR30224">
    <property type="entry name" value="ELECTRON TRANSPORT PROTEIN"/>
    <property type="match status" value="1"/>
</dbReference>
<proteinExistence type="predicted"/>
<dbReference type="PROSITE" id="PS00198">
    <property type="entry name" value="4FE4S_FER_1"/>
    <property type="match status" value="1"/>
</dbReference>
<evidence type="ECO:0000259" key="9">
    <source>
        <dbReference type="PROSITE" id="PS51379"/>
    </source>
</evidence>
<dbReference type="InterPro" id="IPR007329">
    <property type="entry name" value="FMN-bd"/>
</dbReference>
<dbReference type="EMBL" id="SHAH01000016">
    <property type="protein sequence ID" value="RZO77373.1"/>
    <property type="molecule type" value="Genomic_DNA"/>
</dbReference>